<evidence type="ECO:0000259" key="2">
    <source>
        <dbReference type="PROSITE" id="PS51925"/>
    </source>
</evidence>
<reference evidence="3" key="2">
    <citation type="submission" date="2015-02" db="UniProtKB">
        <authorList>
            <consortium name="EnsemblMetazoa"/>
        </authorList>
    </citation>
    <scope>IDENTIFICATION</scope>
</reference>
<dbReference type="PROSITE" id="PS51925">
    <property type="entry name" value="SWIB_MDM2"/>
    <property type="match status" value="1"/>
</dbReference>
<accession>T1IW43</accession>
<dbReference type="SMART" id="SM00151">
    <property type="entry name" value="SWIB"/>
    <property type="match status" value="1"/>
</dbReference>
<dbReference type="EnsemblMetazoa" id="SMAR005403-RA">
    <property type="protein sequence ID" value="SMAR005403-PA"/>
    <property type="gene ID" value="SMAR005403"/>
</dbReference>
<evidence type="ECO:0000256" key="1">
    <source>
        <dbReference type="SAM" id="MobiDB-lite"/>
    </source>
</evidence>
<dbReference type="STRING" id="126957.T1IW43"/>
<proteinExistence type="predicted"/>
<dbReference type="Proteomes" id="UP000014500">
    <property type="component" value="Unassembled WGS sequence"/>
</dbReference>
<dbReference type="InterPro" id="IPR003121">
    <property type="entry name" value="SWIB_MDM2_domain"/>
</dbReference>
<dbReference type="SUPFAM" id="SSF47592">
    <property type="entry name" value="SWIB/MDM2 domain"/>
    <property type="match status" value="1"/>
</dbReference>
<feature type="compositionally biased region" description="Acidic residues" evidence="1">
    <location>
        <begin position="81"/>
        <end position="94"/>
    </location>
</feature>
<dbReference type="eggNOG" id="KOG1946">
    <property type="taxonomic scope" value="Eukaryota"/>
</dbReference>
<feature type="domain" description="DM2" evidence="2">
    <location>
        <begin position="232"/>
        <end position="298"/>
    </location>
</feature>
<keyword evidence="4" id="KW-1185">Reference proteome</keyword>
<dbReference type="Pfam" id="PF02201">
    <property type="entry name" value="SWIB"/>
    <property type="match status" value="1"/>
</dbReference>
<dbReference type="InterPro" id="IPR036885">
    <property type="entry name" value="SWIB_MDM2_dom_sf"/>
</dbReference>
<evidence type="ECO:0000313" key="4">
    <source>
        <dbReference type="Proteomes" id="UP000014500"/>
    </source>
</evidence>
<dbReference type="AlphaFoldDB" id="T1IW43"/>
<dbReference type="PANTHER" id="PTHR13844">
    <property type="entry name" value="SWI/SNF-RELATED MATRIX-ASSOCIATED ACTIN-DEPENDENT REGULATOR OF CHROMATIN SUBFAMILY D"/>
    <property type="match status" value="1"/>
</dbReference>
<name>T1IW43_STRMM</name>
<dbReference type="InterPro" id="IPR019835">
    <property type="entry name" value="SWIB_domain"/>
</dbReference>
<dbReference type="Gene3D" id="1.10.245.10">
    <property type="entry name" value="SWIB/MDM2 domain"/>
    <property type="match status" value="1"/>
</dbReference>
<feature type="compositionally biased region" description="Low complexity" evidence="1">
    <location>
        <begin position="104"/>
        <end position="141"/>
    </location>
</feature>
<dbReference type="HOGENOM" id="CLU_935625_0_0_1"/>
<dbReference type="EMBL" id="JH431607">
    <property type="status" value="NOT_ANNOTATED_CDS"/>
    <property type="molecule type" value="Genomic_DNA"/>
</dbReference>
<feature type="region of interest" description="Disordered" evidence="1">
    <location>
        <begin position="65"/>
        <end position="141"/>
    </location>
</feature>
<feature type="compositionally biased region" description="Polar residues" evidence="1">
    <location>
        <begin position="65"/>
        <end position="77"/>
    </location>
</feature>
<dbReference type="CDD" id="cd10567">
    <property type="entry name" value="SWIB-MDM2_like"/>
    <property type="match status" value="1"/>
</dbReference>
<feature type="compositionally biased region" description="Pro residues" evidence="1">
    <location>
        <begin position="209"/>
        <end position="218"/>
    </location>
</feature>
<feature type="region of interest" description="Disordered" evidence="1">
    <location>
        <begin position="209"/>
        <end position="232"/>
    </location>
</feature>
<organism evidence="3 4">
    <name type="scientific">Strigamia maritima</name>
    <name type="common">European centipede</name>
    <name type="synonym">Geophilus maritimus</name>
    <dbReference type="NCBI Taxonomy" id="126957"/>
    <lineage>
        <taxon>Eukaryota</taxon>
        <taxon>Metazoa</taxon>
        <taxon>Ecdysozoa</taxon>
        <taxon>Arthropoda</taxon>
        <taxon>Myriapoda</taxon>
        <taxon>Chilopoda</taxon>
        <taxon>Pleurostigmophora</taxon>
        <taxon>Geophilomorpha</taxon>
        <taxon>Linotaeniidae</taxon>
        <taxon>Strigamia</taxon>
    </lineage>
</organism>
<reference evidence="4" key="1">
    <citation type="submission" date="2011-05" db="EMBL/GenBank/DDBJ databases">
        <authorList>
            <person name="Richards S.R."/>
            <person name="Qu J."/>
            <person name="Jiang H."/>
            <person name="Jhangiani S.N."/>
            <person name="Agravi P."/>
            <person name="Goodspeed R."/>
            <person name="Gross S."/>
            <person name="Mandapat C."/>
            <person name="Jackson L."/>
            <person name="Mathew T."/>
            <person name="Pu L."/>
            <person name="Thornton R."/>
            <person name="Saada N."/>
            <person name="Wilczek-Boney K.B."/>
            <person name="Lee S."/>
            <person name="Kovar C."/>
            <person name="Wu Y."/>
            <person name="Scherer S.E."/>
            <person name="Worley K.C."/>
            <person name="Muzny D.M."/>
            <person name="Gibbs R."/>
        </authorList>
    </citation>
    <scope>NUCLEOTIDE SEQUENCE</scope>
    <source>
        <strain evidence="4">Brora</strain>
    </source>
</reference>
<protein>
    <recommendedName>
        <fullName evidence="2">DM2 domain-containing protein</fullName>
    </recommendedName>
</protein>
<sequence>MRATEQSFVASTKRTACHSSRHVTRWRMVRAGGIQNGGFVQRNVTGEYSRKKEVDAMILSMINQSTDGGARSQANGASDQSESDSDNDEESDDEYSPKKKKFKGGMQQSPPQQQQPTQQQQAPPPMGMQTMSMQPPSMSMPPMQMGMGMHPMGMQPMGMHQPMHQPMHPHQGMHPGMQPMMMKHYTDPSWNYLQPNYQDDKSKMMPMMPTPAPPPAPSAPATTKGSRKGTSTYSKKCILSPELAEVMGATEMARHEVVKKMWQIVKERNLADPKNKQFAVCDDQLLKIFGNLLVNKAL</sequence>
<evidence type="ECO:0000313" key="3">
    <source>
        <dbReference type="EnsemblMetazoa" id="SMAR005403-PA"/>
    </source>
</evidence>